<evidence type="ECO:0000256" key="1">
    <source>
        <dbReference type="SAM" id="Phobius"/>
    </source>
</evidence>
<name>W6Y1I7_COCC2</name>
<evidence type="ECO:0000313" key="3">
    <source>
        <dbReference type="Proteomes" id="UP000053841"/>
    </source>
</evidence>
<keyword evidence="1" id="KW-1133">Transmembrane helix</keyword>
<keyword evidence="3" id="KW-1185">Reference proteome</keyword>
<feature type="transmembrane region" description="Helical" evidence="1">
    <location>
        <begin position="61"/>
        <end position="84"/>
    </location>
</feature>
<dbReference type="KEGG" id="bze:COCCADRAFT_95592"/>
<gene>
    <name evidence="2" type="ORF">COCCADRAFT_95592</name>
</gene>
<dbReference type="GeneID" id="19153978"/>
<dbReference type="AlphaFoldDB" id="W6Y1I7"/>
<dbReference type="RefSeq" id="XP_007712065.1">
    <property type="nucleotide sequence ID" value="XM_007713875.1"/>
</dbReference>
<dbReference type="HOGENOM" id="CLU_192380_0_0_1"/>
<keyword evidence="1" id="KW-0472">Membrane</keyword>
<accession>W6Y1I7</accession>
<keyword evidence="1" id="KW-0812">Transmembrane</keyword>
<protein>
    <submittedName>
        <fullName evidence="2">Uncharacterized protein</fullName>
    </submittedName>
</protein>
<sequence>MQQPFPSGTLHVPILMALCGQNHWREFGFSRFHSCIAFQLGAGGKRAIEFSYDCSIICIELPIYIVILHFMTLSASLHFTPFFYY</sequence>
<reference evidence="2 3" key="1">
    <citation type="journal article" date="2013" name="PLoS Genet.">
        <title>Comparative genome structure, secondary metabolite, and effector coding capacity across Cochliobolus pathogens.</title>
        <authorList>
            <person name="Condon B.J."/>
            <person name="Leng Y."/>
            <person name="Wu D."/>
            <person name="Bushley K.E."/>
            <person name="Ohm R.A."/>
            <person name="Otillar R."/>
            <person name="Martin J."/>
            <person name="Schackwitz W."/>
            <person name="Grimwood J."/>
            <person name="MohdZainudin N."/>
            <person name="Xue C."/>
            <person name="Wang R."/>
            <person name="Manning V.A."/>
            <person name="Dhillon B."/>
            <person name="Tu Z.J."/>
            <person name="Steffenson B.J."/>
            <person name="Salamov A."/>
            <person name="Sun H."/>
            <person name="Lowry S."/>
            <person name="LaButti K."/>
            <person name="Han J."/>
            <person name="Copeland A."/>
            <person name="Lindquist E."/>
            <person name="Barry K."/>
            <person name="Schmutz J."/>
            <person name="Baker S.E."/>
            <person name="Ciuffetti L.M."/>
            <person name="Grigoriev I.V."/>
            <person name="Zhong S."/>
            <person name="Turgeon B.G."/>
        </authorList>
    </citation>
    <scope>NUCLEOTIDE SEQUENCE [LARGE SCALE GENOMIC DNA]</scope>
    <source>
        <strain evidence="2 3">26-R-13</strain>
    </source>
</reference>
<proteinExistence type="predicted"/>
<evidence type="ECO:0000313" key="2">
    <source>
        <dbReference type="EMBL" id="EUC33622.1"/>
    </source>
</evidence>
<dbReference type="Proteomes" id="UP000053841">
    <property type="component" value="Unassembled WGS sequence"/>
</dbReference>
<dbReference type="OrthoDB" id="10412293at2759"/>
<organism evidence="2 3">
    <name type="scientific">Cochliobolus carbonum (strain 26-R-13)</name>
    <name type="common">Maize leaf spot fungus</name>
    <name type="synonym">Bipolaris zeicola</name>
    <dbReference type="NCBI Taxonomy" id="930089"/>
    <lineage>
        <taxon>Eukaryota</taxon>
        <taxon>Fungi</taxon>
        <taxon>Dikarya</taxon>
        <taxon>Ascomycota</taxon>
        <taxon>Pezizomycotina</taxon>
        <taxon>Dothideomycetes</taxon>
        <taxon>Pleosporomycetidae</taxon>
        <taxon>Pleosporales</taxon>
        <taxon>Pleosporineae</taxon>
        <taxon>Pleosporaceae</taxon>
        <taxon>Bipolaris</taxon>
    </lineage>
</organism>
<dbReference type="EMBL" id="KI964606">
    <property type="protein sequence ID" value="EUC33622.1"/>
    <property type="molecule type" value="Genomic_DNA"/>
</dbReference>